<evidence type="ECO:0000313" key="3">
    <source>
        <dbReference type="Proteomes" id="UP000266861"/>
    </source>
</evidence>
<keyword evidence="1" id="KW-0812">Transmembrane</keyword>
<feature type="transmembrane region" description="Helical" evidence="1">
    <location>
        <begin position="840"/>
        <end position="861"/>
    </location>
</feature>
<name>A0A397IQX6_9GLOM</name>
<evidence type="ECO:0008006" key="4">
    <source>
        <dbReference type="Google" id="ProtNLM"/>
    </source>
</evidence>
<protein>
    <recommendedName>
        <fullName evidence="4">Transmembrane protein</fullName>
    </recommendedName>
</protein>
<evidence type="ECO:0000313" key="2">
    <source>
        <dbReference type="EMBL" id="RHZ78361.1"/>
    </source>
</evidence>
<accession>A0A397IQX6</accession>
<feature type="transmembrane region" description="Helical" evidence="1">
    <location>
        <begin position="812"/>
        <end position="834"/>
    </location>
</feature>
<keyword evidence="1" id="KW-1133">Transmembrane helix</keyword>
<gene>
    <name evidence="2" type="ORF">Glove_165g29</name>
</gene>
<sequence>MTTSVSGIFTHYEENLFDTPPQIWQYGKYFDGTVVIRIINRNPNKAQIYGEVWVKPVLSLRIIYSNGTVSEIDKDLEIQEFNWHITTSPGGDYLDPINIFALQKGFLLVRYFNASNSDDINTYEERGRIIDWNGNLYDEVNFGGAYIENGIWYPTGTTIVTNVDPEKGLIRVVGRNVTYIEWQQYMIDDSFNLKNLTDGKITLPQSGTSVVFNTVATVDEGYSIIIGNSTNSTNSDSFLEFYATVYDLKIEYNDTQFNTPKLLYQLSLPNITLSNIFCGISSSGIGQVCTLNATQNSVTSYVKLDFLSSGFVTKITPLSKLPKLPSNYTTGWSVESIPYGGYLFYGSFFNGNQTNTYGYYLNEIENKFTEWDFPEPSVLNVKGILLILPNNTMLVSQIESLNTWSFFTTDIPKYSVNSDNGYSNLLINSTNPPINTIIQPTDMSNITITYYDPVELSDGYIWIYQVDNNGNNIIRQYVDGGNKKYCSISENGLTVTVKVIKSTFSNPSSQFYVKVDNNFVRSKEYDEPLMGINDNIWKFNTYPSEETIKGTNTISVVLRLTIEGTEYYENLDSTGKSNFFSDLQIKLSKIIPVNIKQLSSNEKTQIDVSRQIIFSLNIQSTKERSIKSIIDDLDDMIKYKSITSISLFPTTNYLDDEVFGFEQQNLWKRYKWGFLSFILAFTLLVIPFLMAQRRDRNGRNTAIFQLVFIICDFVLDAIFVSEKGKVVEVLYIPSVVILTVPIIINIIGVFYIINEETRHRYFIEWFIRYGRVASVFTILSGVDIEALSILNSNLGGFPFFRAPFSSKGKVRIFLLSCITILIGDIPQLIIQILYKQNVVTYDIIPLLTLISSCLGLSSIFFRLRGIINFCRYGTLEYDSTLDQDDFGGLKPLQTQDDFEDLEPFQNQDSFGEVQLLQNQDAFGLQNQDKDTFEGFKPLSMPAERNFFQEVMP</sequence>
<dbReference type="AlphaFoldDB" id="A0A397IQX6"/>
<proteinExistence type="predicted"/>
<feature type="transmembrane region" description="Helical" evidence="1">
    <location>
        <begin position="731"/>
        <end position="753"/>
    </location>
</feature>
<feature type="transmembrane region" description="Helical" evidence="1">
    <location>
        <begin position="672"/>
        <end position="690"/>
    </location>
</feature>
<comment type="caution">
    <text evidence="2">The sequence shown here is derived from an EMBL/GenBank/DDBJ whole genome shotgun (WGS) entry which is preliminary data.</text>
</comment>
<feature type="transmembrane region" description="Helical" evidence="1">
    <location>
        <begin position="702"/>
        <end position="719"/>
    </location>
</feature>
<dbReference type="OrthoDB" id="2327888at2759"/>
<keyword evidence="1" id="KW-0472">Membrane</keyword>
<dbReference type="STRING" id="1348612.A0A397IQX6"/>
<dbReference type="Proteomes" id="UP000266861">
    <property type="component" value="Unassembled WGS sequence"/>
</dbReference>
<organism evidence="2 3">
    <name type="scientific">Diversispora epigaea</name>
    <dbReference type="NCBI Taxonomy" id="1348612"/>
    <lineage>
        <taxon>Eukaryota</taxon>
        <taxon>Fungi</taxon>
        <taxon>Fungi incertae sedis</taxon>
        <taxon>Mucoromycota</taxon>
        <taxon>Glomeromycotina</taxon>
        <taxon>Glomeromycetes</taxon>
        <taxon>Diversisporales</taxon>
        <taxon>Diversisporaceae</taxon>
        <taxon>Diversispora</taxon>
    </lineage>
</organism>
<keyword evidence="3" id="KW-1185">Reference proteome</keyword>
<reference evidence="2 3" key="1">
    <citation type="submission" date="2018-08" db="EMBL/GenBank/DDBJ databases">
        <title>Genome and evolution of the arbuscular mycorrhizal fungus Diversispora epigaea (formerly Glomus versiforme) and its bacterial endosymbionts.</title>
        <authorList>
            <person name="Sun X."/>
            <person name="Fei Z."/>
            <person name="Harrison M."/>
        </authorList>
    </citation>
    <scope>NUCLEOTIDE SEQUENCE [LARGE SCALE GENOMIC DNA]</scope>
    <source>
        <strain evidence="2 3">IT104</strain>
    </source>
</reference>
<evidence type="ECO:0000256" key="1">
    <source>
        <dbReference type="SAM" id="Phobius"/>
    </source>
</evidence>
<dbReference type="EMBL" id="PQFF01000155">
    <property type="protein sequence ID" value="RHZ78361.1"/>
    <property type="molecule type" value="Genomic_DNA"/>
</dbReference>